<dbReference type="PROSITE" id="PS50002">
    <property type="entry name" value="SH3"/>
    <property type="match status" value="1"/>
</dbReference>
<dbReference type="CDD" id="cd11872">
    <property type="entry name" value="SH3_DOCK_AB"/>
    <property type="match status" value="1"/>
</dbReference>
<dbReference type="PANTHER" id="PTHR45653:SF12">
    <property type="entry name" value="SPONGE, ISOFORM E"/>
    <property type="match status" value="1"/>
</dbReference>
<proteinExistence type="predicted"/>
<dbReference type="InterPro" id="IPR026791">
    <property type="entry name" value="DOCK"/>
</dbReference>
<dbReference type="SMART" id="SM00326">
    <property type="entry name" value="SH3"/>
    <property type="match status" value="1"/>
</dbReference>
<protein>
    <submittedName>
        <fullName evidence="1">Dedicator of cytokinesis 3 isoform X1</fullName>
    </submittedName>
</protein>
<accession>A0A6S7HCE2</accession>
<dbReference type="EMBL" id="CACRXK020004208">
    <property type="protein sequence ID" value="CAB4001919.1"/>
    <property type="molecule type" value="Genomic_DNA"/>
</dbReference>
<dbReference type="OrthoDB" id="18896at2759"/>
<dbReference type="InterPro" id="IPR001452">
    <property type="entry name" value="SH3_domain"/>
</dbReference>
<organism evidence="1 2">
    <name type="scientific">Paramuricea clavata</name>
    <name type="common">Red gorgonian</name>
    <name type="synonym">Violescent sea-whip</name>
    <dbReference type="NCBI Taxonomy" id="317549"/>
    <lineage>
        <taxon>Eukaryota</taxon>
        <taxon>Metazoa</taxon>
        <taxon>Cnidaria</taxon>
        <taxon>Anthozoa</taxon>
        <taxon>Octocorallia</taxon>
        <taxon>Malacalcyonacea</taxon>
        <taxon>Plexauridae</taxon>
        <taxon>Paramuricea</taxon>
    </lineage>
</organism>
<dbReference type="Gene3D" id="2.30.30.40">
    <property type="entry name" value="SH3 Domains"/>
    <property type="match status" value="1"/>
</dbReference>
<dbReference type="InterPro" id="IPR042455">
    <property type="entry name" value="DOCK_N_sub1"/>
</dbReference>
<reference evidence="1" key="1">
    <citation type="submission" date="2020-04" db="EMBL/GenBank/DDBJ databases">
        <authorList>
            <person name="Alioto T."/>
            <person name="Alioto T."/>
            <person name="Gomez Garrido J."/>
        </authorList>
    </citation>
    <scope>NUCLEOTIDE SEQUENCE</scope>
    <source>
        <strain evidence="1">A484AB</strain>
    </source>
</reference>
<evidence type="ECO:0000313" key="2">
    <source>
        <dbReference type="Proteomes" id="UP001152795"/>
    </source>
</evidence>
<dbReference type="InterPro" id="IPR036028">
    <property type="entry name" value="SH3-like_dom_sf"/>
</dbReference>
<feature type="non-terminal residue" evidence="1">
    <location>
        <position position="157"/>
    </location>
</feature>
<dbReference type="GO" id="GO:0005085">
    <property type="term" value="F:guanyl-nucleotide exchange factor activity"/>
    <property type="evidence" value="ECO:0007669"/>
    <property type="project" value="InterPro"/>
</dbReference>
<sequence length="157" mass="17858">METWRPTEGAKYGIAIYNFDGKVNHGLQLDIGDAVQIFEGCAGWYRGCCLKNKALKGIFPASFVQLKECIVENLGTPLEIITPNGDAIIKEVTAVLREWLELWKKLFLKNDQTKFLEMKKIMDHLVNLRLKILSGVLTQALIVELKAEMTSKIDFWN</sequence>
<dbReference type="Gene3D" id="1.20.1270.350">
    <property type="entry name" value="Dedicator of cytokinesis N-terminal subdomain"/>
    <property type="match status" value="1"/>
</dbReference>
<dbReference type="GO" id="GO:0005737">
    <property type="term" value="C:cytoplasm"/>
    <property type="evidence" value="ECO:0007669"/>
    <property type="project" value="TreeGrafter"/>
</dbReference>
<dbReference type="AlphaFoldDB" id="A0A6S7HCE2"/>
<dbReference type="GO" id="GO:0007264">
    <property type="term" value="P:small GTPase-mediated signal transduction"/>
    <property type="evidence" value="ECO:0007669"/>
    <property type="project" value="InterPro"/>
</dbReference>
<dbReference type="FunFam" id="2.30.30.40:FF:000057">
    <property type="entry name" value="Dedicator of cytokinesis protein 4"/>
    <property type="match status" value="1"/>
</dbReference>
<dbReference type="Pfam" id="PF16172">
    <property type="entry name" value="DOCK_N"/>
    <property type="match status" value="1"/>
</dbReference>
<dbReference type="SUPFAM" id="SSF50044">
    <property type="entry name" value="SH3-domain"/>
    <property type="match status" value="1"/>
</dbReference>
<dbReference type="GO" id="GO:0031267">
    <property type="term" value="F:small GTPase binding"/>
    <property type="evidence" value="ECO:0007669"/>
    <property type="project" value="TreeGrafter"/>
</dbReference>
<dbReference type="InterPro" id="IPR032376">
    <property type="entry name" value="DOCK_N"/>
</dbReference>
<keyword evidence="2" id="KW-1185">Reference proteome</keyword>
<comment type="caution">
    <text evidence="1">The sequence shown here is derived from an EMBL/GenBank/DDBJ whole genome shotgun (WGS) entry which is preliminary data.</text>
</comment>
<name>A0A6S7HCE2_PARCT</name>
<gene>
    <name evidence="1" type="ORF">PACLA_8A054540</name>
</gene>
<dbReference type="GO" id="GO:0005886">
    <property type="term" value="C:plasma membrane"/>
    <property type="evidence" value="ECO:0007669"/>
    <property type="project" value="TreeGrafter"/>
</dbReference>
<dbReference type="PANTHER" id="PTHR45653">
    <property type="entry name" value="DEDICATOR OF CYTOKINESIS"/>
    <property type="match status" value="1"/>
</dbReference>
<dbReference type="Proteomes" id="UP001152795">
    <property type="component" value="Unassembled WGS sequence"/>
</dbReference>
<evidence type="ECO:0000313" key="1">
    <source>
        <dbReference type="EMBL" id="CAB4001919.1"/>
    </source>
</evidence>